<dbReference type="SUPFAM" id="SSF53901">
    <property type="entry name" value="Thiolase-like"/>
    <property type="match status" value="1"/>
</dbReference>
<comment type="similarity">
    <text evidence="1 4">Belongs to the thiolase-like superfamily. Beta-ketoacyl-ACP synthases family.</text>
</comment>
<evidence type="ECO:0000259" key="5">
    <source>
        <dbReference type="PROSITE" id="PS52004"/>
    </source>
</evidence>
<evidence type="ECO:0000313" key="6">
    <source>
        <dbReference type="EMBL" id="MFC4031640.1"/>
    </source>
</evidence>
<evidence type="ECO:0000256" key="1">
    <source>
        <dbReference type="ARBA" id="ARBA00008467"/>
    </source>
</evidence>
<feature type="domain" description="Ketosynthase family 3 (KS3)" evidence="5">
    <location>
        <begin position="12"/>
        <end position="426"/>
    </location>
</feature>
<dbReference type="EMBL" id="JBHSBB010000008">
    <property type="protein sequence ID" value="MFC4031640.1"/>
    <property type="molecule type" value="Genomic_DNA"/>
</dbReference>
<keyword evidence="3" id="KW-0012">Acyltransferase</keyword>
<name>A0ABV8HIC1_9ACTN</name>
<evidence type="ECO:0000313" key="7">
    <source>
        <dbReference type="Proteomes" id="UP001595765"/>
    </source>
</evidence>
<dbReference type="InterPro" id="IPR016039">
    <property type="entry name" value="Thiolase-like"/>
</dbReference>
<keyword evidence="7" id="KW-1185">Reference proteome</keyword>
<organism evidence="6 7">
    <name type="scientific">Streptomyces polygonati</name>
    <dbReference type="NCBI Taxonomy" id="1617087"/>
    <lineage>
        <taxon>Bacteria</taxon>
        <taxon>Bacillati</taxon>
        <taxon>Actinomycetota</taxon>
        <taxon>Actinomycetes</taxon>
        <taxon>Kitasatosporales</taxon>
        <taxon>Streptomycetaceae</taxon>
        <taxon>Streptomyces</taxon>
    </lineage>
</organism>
<dbReference type="Gene3D" id="3.40.47.10">
    <property type="match status" value="2"/>
</dbReference>
<evidence type="ECO:0000256" key="3">
    <source>
        <dbReference type="ARBA" id="ARBA00023315"/>
    </source>
</evidence>
<accession>A0ABV8HIC1</accession>
<evidence type="ECO:0000256" key="4">
    <source>
        <dbReference type="RuleBase" id="RU003694"/>
    </source>
</evidence>
<dbReference type="NCBIfam" id="NF005589">
    <property type="entry name" value="PRK07314.1"/>
    <property type="match status" value="1"/>
</dbReference>
<dbReference type="InterPro" id="IPR014031">
    <property type="entry name" value="Ketoacyl_synth_C"/>
</dbReference>
<sequence length="431" mass="45414">MQGPSERADHVKRSVAITGIGVVAPGGVGKKAFWDLMVSGRTATRTISFFDPSRFRSQVAAEVDFDPNRYGLTAREIRRMDRAAQLAVVSTRECLLDSGLEFAELDPHRVGVSVGSAVGGTTRLEAEYQVLSDSGRTWEVDAGYLSPHLFDAFTPSSLAVEVAWAAGAEGPATVVSTGCTSGLDSVGHARDLIAEGSADVMIAGGADTPISPIAVACFDAIKATTPRNDDPEHASRPFDRTRNGFVLAEGAAMFVLEELEHARARGAHVYGVIAGYATRCNAFHMTGLKPEGREMADAIRGALDQARLPAEAVDYVNAHGSGTKQNDRHETGAFKDTLGDHAYRVPVSSIKSMVGHSLGAIGSIEIAACALAMEHGAVPPTANLHEPDPECDLDYVPNEARERRVDAVLSVGSGFGGFQSAMVLARPGAAS</sequence>
<gene>
    <name evidence="6" type="ORF">ACFO3J_09135</name>
</gene>
<dbReference type="Pfam" id="PF00109">
    <property type="entry name" value="ketoacyl-synt"/>
    <property type="match status" value="1"/>
</dbReference>
<keyword evidence="2 4" id="KW-0808">Transferase</keyword>
<dbReference type="CDD" id="cd00834">
    <property type="entry name" value="KAS_I_II"/>
    <property type="match status" value="1"/>
</dbReference>
<dbReference type="PANTHER" id="PTHR11712">
    <property type="entry name" value="POLYKETIDE SYNTHASE-RELATED"/>
    <property type="match status" value="1"/>
</dbReference>
<dbReference type="PROSITE" id="PS52004">
    <property type="entry name" value="KS3_2"/>
    <property type="match status" value="1"/>
</dbReference>
<dbReference type="PANTHER" id="PTHR11712:SF336">
    <property type="entry name" value="3-OXOACYL-[ACYL-CARRIER-PROTEIN] SYNTHASE, MITOCHONDRIAL"/>
    <property type="match status" value="1"/>
</dbReference>
<evidence type="ECO:0000256" key="2">
    <source>
        <dbReference type="ARBA" id="ARBA00022679"/>
    </source>
</evidence>
<protein>
    <submittedName>
        <fullName evidence="6">Beta-ketoacyl-[acyl-carrier-protein] synthase family protein</fullName>
    </submittedName>
</protein>
<dbReference type="InterPro" id="IPR000794">
    <property type="entry name" value="Beta-ketoacyl_synthase"/>
</dbReference>
<dbReference type="InterPro" id="IPR020841">
    <property type="entry name" value="PKS_Beta-ketoAc_synthase_dom"/>
</dbReference>
<proteinExistence type="inferred from homology"/>
<dbReference type="InterPro" id="IPR018201">
    <property type="entry name" value="Ketoacyl_synth_AS"/>
</dbReference>
<dbReference type="InterPro" id="IPR014030">
    <property type="entry name" value="Ketoacyl_synth_N"/>
</dbReference>
<dbReference type="SMART" id="SM00825">
    <property type="entry name" value="PKS_KS"/>
    <property type="match status" value="1"/>
</dbReference>
<dbReference type="Proteomes" id="UP001595765">
    <property type="component" value="Unassembled WGS sequence"/>
</dbReference>
<dbReference type="RefSeq" id="WP_386427935.1">
    <property type="nucleotide sequence ID" value="NZ_JBHSBB010000008.1"/>
</dbReference>
<dbReference type="Pfam" id="PF02801">
    <property type="entry name" value="Ketoacyl-synt_C"/>
    <property type="match status" value="1"/>
</dbReference>
<dbReference type="PROSITE" id="PS00606">
    <property type="entry name" value="KS3_1"/>
    <property type="match status" value="1"/>
</dbReference>
<comment type="caution">
    <text evidence="6">The sequence shown here is derived from an EMBL/GenBank/DDBJ whole genome shotgun (WGS) entry which is preliminary data.</text>
</comment>
<reference evidence="7" key="1">
    <citation type="journal article" date="2019" name="Int. J. Syst. Evol. Microbiol.">
        <title>The Global Catalogue of Microorganisms (GCM) 10K type strain sequencing project: providing services to taxonomists for standard genome sequencing and annotation.</title>
        <authorList>
            <consortium name="The Broad Institute Genomics Platform"/>
            <consortium name="The Broad Institute Genome Sequencing Center for Infectious Disease"/>
            <person name="Wu L."/>
            <person name="Ma J."/>
        </authorList>
    </citation>
    <scope>NUCLEOTIDE SEQUENCE [LARGE SCALE GENOMIC DNA]</scope>
    <source>
        <strain evidence="7">CGMCC 4.7237</strain>
    </source>
</reference>